<reference evidence="2" key="1">
    <citation type="submission" date="2020-08" db="EMBL/GenBank/DDBJ databases">
        <title>Multicomponent nature underlies the extraordinary mechanical properties of spider dragline silk.</title>
        <authorList>
            <person name="Kono N."/>
            <person name="Nakamura H."/>
            <person name="Mori M."/>
            <person name="Yoshida Y."/>
            <person name="Ohtoshi R."/>
            <person name="Malay A.D."/>
            <person name="Moran D.A.P."/>
            <person name="Tomita M."/>
            <person name="Numata K."/>
            <person name="Arakawa K."/>
        </authorList>
    </citation>
    <scope>NUCLEOTIDE SEQUENCE</scope>
</reference>
<comment type="caution">
    <text evidence="2">The sequence shown here is derived from an EMBL/GenBank/DDBJ whole genome shotgun (WGS) entry which is preliminary data.</text>
</comment>
<sequence length="66" mass="7250">MICDVKCLLLNTSTFIDCCDTPVESSSDEEMPFEDPPVAPSSSFQNAKSIDSSSNADFKEQRVTKI</sequence>
<accession>A0A8X6NJF4</accession>
<gene>
    <name evidence="2" type="ORF">NPIL_67551</name>
</gene>
<evidence type="ECO:0000313" key="3">
    <source>
        <dbReference type="Proteomes" id="UP000887013"/>
    </source>
</evidence>
<dbReference type="AlphaFoldDB" id="A0A8X6NJF4"/>
<evidence type="ECO:0000256" key="1">
    <source>
        <dbReference type="SAM" id="MobiDB-lite"/>
    </source>
</evidence>
<protein>
    <submittedName>
        <fullName evidence="2">Uncharacterized protein</fullName>
    </submittedName>
</protein>
<evidence type="ECO:0000313" key="2">
    <source>
        <dbReference type="EMBL" id="GFT18399.1"/>
    </source>
</evidence>
<dbReference type="EMBL" id="BMAW01010343">
    <property type="protein sequence ID" value="GFT18399.1"/>
    <property type="molecule type" value="Genomic_DNA"/>
</dbReference>
<dbReference type="Proteomes" id="UP000887013">
    <property type="component" value="Unassembled WGS sequence"/>
</dbReference>
<organism evidence="2 3">
    <name type="scientific">Nephila pilipes</name>
    <name type="common">Giant wood spider</name>
    <name type="synonym">Nephila maculata</name>
    <dbReference type="NCBI Taxonomy" id="299642"/>
    <lineage>
        <taxon>Eukaryota</taxon>
        <taxon>Metazoa</taxon>
        <taxon>Ecdysozoa</taxon>
        <taxon>Arthropoda</taxon>
        <taxon>Chelicerata</taxon>
        <taxon>Arachnida</taxon>
        <taxon>Araneae</taxon>
        <taxon>Araneomorphae</taxon>
        <taxon>Entelegynae</taxon>
        <taxon>Araneoidea</taxon>
        <taxon>Nephilidae</taxon>
        <taxon>Nephila</taxon>
    </lineage>
</organism>
<keyword evidence="3" id="KW-1185">Reference proteome</keyword>
<feature type="compositionally biased region" description="Polar residues" evidence="1">
    <location>
        <begin position="40"/>
        <end position="56"/>
    </location>
</feature>
<proteinExistence type="predicted"/>
<feature type="region of interest" description="Disordered" evidence="1">
    <location>
        <begin position="21"/>
        <end position="66"/>
    </location>
</feature>
<feature type="compositionally biased region" description="Basic and acidic residues" evidence="1">
    <location>
        <begin position="57"/>
        <end position="66"/>
    </location>
</feature>
<name>A0A8X6NJF4_NEPPI</name>